<gene>
    <name evidence="2" type="ORF">DXB16_02415</name>
</gene>
<evidence type="ECO:0000259" key="1">
    <source>
        <dbReference type="Pfam" id="PF13304"/>
    </source>
</evidence>
<accession>A0A3E5GI11</accession>
<dbReference type="InterPro" id="IPR003959">
    <property type="entry name" value="ATPase_AAA_core"/>
</dbReference>
<dbReference type="EMBL" id="QSVN01000002">
    <property type="protein sequence ID" value="RGO34367.1"/>
    <property type="molecule type" value="Genomic_DNA"/>
</dbReference>
<dbReference type="PANTHER" id="PTHR43581">
    <property type="entry name" value="ATP/GTP PHOSPHATASE"/>
    <property type="match status" value="1"/>
</dbReference>
<evidence type="ECO:0000313" key="2">
    <source>
        <dbReference type="EMBL" id="RGO34367.1"/>
    </source>
</evidence>
<dbReference type="GO" id="GO:0016887">
    <property type="term" value="F:ATP hydrolysis activity"/>
    <property type="evidence" value="ECO:0007669"/>
    <property type="project" value="InterPro"/>
</dbReference>
<comment type="caution">
    <text evidence="2">The sequence shown here is derived from an EMBL/GenBank/DDBJ whole genome shotgun (WGS) entry which is preliminary data.</text>
</comment>
<dbReference type="RefSeq" id="WP_117597343.1">
    <property type="nucleotide sequence ID" value="NZ_CABMEZ010000002.1"/>
</dbReference>
<dbReference type="Proteomes" id="UP000261285">
    <property type="component" value="Unassembled WGS sequence"/>
</dbReference>
<dbReference type="Pfam" id="PF13304">
    <property type="entry name" value="AAA_21"/>
    <property type="match status" value="1"/>
</dbReference>
<name>A0A3E5GI11_9FIRM</name>
<dbReference type="Gene3D" id="3.40.50.300">
    <property type="entry name" value="P-loop containing nucleotide triphosphate hydrolases"/>
    <property type="match status" value="1"/>
</dbReference>
<sequence>MVISKIMLKDFKTYEDTVEISFSGRFNVIIGENNIGKSTIFEALLLWEKCYNESLTSNKKNFYSQSVPLYISFDELYFLRITKDEDLFYGNKRTCEIGVEFSEENSDEKFYLTFSLTKPSIENAYVRVQRIAPEEFESFKGKMDSVGTKLTDFLFIQQTEPVAKVLAKEPYMFPGQIRKKIEKGRSHEVLRNKILSSDVDTLTQRMRRVLDCDFEFKVPTRTAREKEEYINLYVTQNGKKIDIGLQGSGFLQVAEIFSSMAIMDNALNVLLIDEPDSHISPRIQNKLLGCLKEISNVQVFVITHNDNFVSELDSNDIIFINSENKNNGHIEALNDVNIDVLHSALGGVITGLTRLQKNKRIIFMEGDDDIAYLKAMNAGLKKANSSSAIDFSKISFWYVRGKDNMNLKIMANKQLLSQAVQGCKYAAIFDKDYSTEEANAQFISTEITRRLGSSSWAHTHNGYCIESVLFSEMSKLKRFLSKITEKDDETINVFVDAYFNDLKQNLSNINSDLYLNMKEKFKSQKKPTRPELDKVEFDIYAGEASQKIQYAMNKDNIRAFVLKIEDEWGITLFQRDDDISETIASGLLNKYIETIEEIDDIYDDYICLFEKIKNFIVG</sequence>
<proteinExistence type="predicted"/>
<feature type="domain" description="ATPase AAA-type core" evidence="1">
    <location>
        <begin position="26"/>
        <end position="310"/>
    </location>
</feature>
<dbReference type="GO" id="GO:0005524">
    <property type="term" value="F:ATP binding"/>
    <property type="evidence" value="ECO:0007669"/>
    <property type="project" value="InterPro"/>
</dbReference>
<dbReference type="InterPro" id="IPR051396">
    <property type="entry name" value="Bact_Antivir_Def_Nuclease"/>
</dbReference>
<evidence type="ECO:0000313" key="3">
    <source>
        <dbReference type="Proteomes" id="UP000261285"/>
    </source>
</evidence>
<reference evidence="2 3" key="1">
    <citation type="submission" date="2018-08" db="EMBL/GenBank/DDBJ databases">
        <title>A genome reference for cultivated species of the human gut microbiota.</title>
        <authorList>
            <person name="Zou Y."/>
            <person name="Xue W."/>
            <person name="Luo G."/>
        </authorList>
    </citation>
    <scope>NUCLEOTIDE SEQUENCE [LARGE SCALE GENOMIC DNA]</scope>
    <source>
        <strain evidence="2 3">OM02-16</strain>
    </source>
</reference>
<dbReference type="InterPro" id="IPR027417">
    <property type="entry name" value="P-loop_NTPase"/>
</dbReference>
<dbReference type="AlphaFoldDB" id="A0A3E5GI11"/>
<protein>
    <recommendedName>
        <fullName evidence="1">ATPase AAA-type core domain-containing protein</fullName>
    </recommendedName>
</protein>
<organism evidence="2 3">
    <name type="scientific">Dorea longicatena</name>
    <dbReference type="NCBI Taxonomy" id="88431"/>
    <lineage>
        <taxon>Bacteria</taxon>
        <taxon>Bacillati</taxon>
        <taxon>Bacillota</taxon>
        <taxon>Clostridia</taxon>
        <taxon>Lachnospirales</taxon>
        <taxon>Lachnospiraceae</taxon>
        <taxon>Dorea</taxon>
    </lineage>
</organism>
<dbReference type="PANTHER" id="PTHR43581:SF2">
    <property type="entry name" value="EXCINUCLEASE ATPASE SUBUNIT"/>
    <property type="match status" value="1"/>
</dbReference>
<dbReference type="SUPFAM" id="SSF52540">
    <property type="entry name" value="P-loop containing nucleoside triphosphate hydrolases"/>
    <property type="match status" value="1"/>
</dbReference>